<feature type="compositionally biased region" description="Polar residues" evidence="1">
    <location>
        <begin position="106"/>
        <end position="121"/>
    </location>
</feature>
<evidence type="ECO:0008006" key="5">
    <source>
        <dbReference type="Google" id="ProtNLM"/>
    </source>
</evidence>
<feature type="chain" id="PRO_5047034289" description="DUF4148 domain-containing protein" evidence="2">
    <location>
        <begin position="20"/>
        <end position="121"/>
    </location>
</feature>
<feature type="region of interest" description="Disordered" evidence="1">
    <location>
        <begin position="100"/>
        <end position="121"/>
    </location>
</feature>
<accession>A0ABX6N683</accession>
<evidence type="ECO:0000256" key="2">
    <source>
        <dbReference type="SAM" id="SignalP"/>
    </source>
</evidence>
<evidence type="ECO:0000313" key="4">
    <source>
        <dbReference type="Proteomes" id="UP000501130"/>
    </source>
</evidence>
<proteinExistence type="predicted"/>
<gene>
    <name evidence="3" type="ORF">HKT17_03725</name>
</gene>
<organism evidence="3 4">
    <name type="scientific">Limnobacter profundi</name>
    <dbReference type="NCBI Taxonomy" id="2732163"/>
    <lineage>
        <taxon>Bacteria</taxon>
        <taxon>Pseudomonadati</taxon>
        <taxon>Pseudomonadota</taxon>
        <taxon>Betaproteobacteria</taxon>
        <taxon>Burkholderiales</taxon>
        <taxon>Burkholderiaceae</taxon>
        <taxon>Limnobacter</taxon>
    </lineage>
</organism>
<keyword evidence="4" id="KW-1185">Reference proteome</keyword>
<sequence>MKKIVALSLALGFSGVALASDLTFGDGTYHVVKESKQSSLTRAEVLSKTDSTNVANAVDGSVTPSYAPNTMLSRSDVIRKMEGFQYADFGDATNPTPWVKMRDDNSNFAQDESSKPVTKTN</sequence>
<evidence type="ECO:0000256" key="1">
    <source>
        <dbReference type="SAM" id="MobiDB-lite"/>
    </source>
</evidence>
<keyword evidence="2" id="KW-0732">Signal</keyword>
<name>A0ABX6N683_9BURK</name>
<protein>
    <recommendedName>
        <fullName evidence="5">DUF4148 domain-containing protein</fullName>
    </recommendedName>
</protein>
<evidence type="ECO:0000313" key="3">
    <source>
        <dbReference type="EMBL" id="QJR28882.1"/>
    </source>
</evidence>
<dbReference type="EMBL" id="CP053084">
    <property type="protein sequence ID" value="QJR28882.1"/>
    <property type="molecule type" value="Genomic_DNA"/>
</dbReference>
<dbReference type="Proteomes" id="UP000501130">
    <property type="component" value="Chromosome"/>
</dbReference>
<feature type="signal peptide" evidence="2">
    <location>
        <begin position="1"/>
        <end position="19"/>
    </location>
</feature>
<dbReference type="RefSeq" id="WP_171097929.1">
    <property type="nucleotide sequence ID" value="NZ_CP053084.1"/>
</dbReference>
<reference evidence="3 4" key="1">
    <citation type="submission" date="2020-05" db="EMBL/GenBank/DDBJ databases">
        <title>Compete genome of Limnobacter sp. SAORIC-580.</title>
        <authorList>
            <person name="Song J."/>
            <person name="Cho J.-C."/>
        </authorList>
    </citation>
    <scope>NUCLEOTIDE SEQUENCE [LARGE SCALE GENOMIC DNA]</scope>
    <source>
        <strain evidence="3 4">SAORIC-580</strain>
    </source>
</reference>